<name>A0A4Y6VAI6_9PROT</name>
<accession>A0A4Y6VAI6</accession>
<keyword evidence="1" id="KW-0812">Transmembrane</keyword>
<reference evidence="2 3" key="1">
    <citation type="submission" date="2018-09" db="EMBL/GenBank/DDBJ databases">
        <title>The complete genome sequence of Neokomagataea tanensis NBRC 106556(T).</title>
        <authorList>
            <person name="Chua K.-O."/>
            <person name="See-Too W.-S."/>
            <person name="Hong K.-W."/>
            <person name="Yin W.-F."/>
            <person name="Chan K.-G."/>
        </authorList>
    </citation>
    <scope>NUCLEOTIDE SEQUENCE [LARGE SCALE GENOMIC DNA]</scope>
    <source>
        <strain evidence="3">AH13 \ NBRC 106556</strain>
    </source>
</reference>
<dbReference type="AlphaFoldDB" id="A0A4Y6VAI6"/>
<dbReference type="Pfam" id="PF11159">
    <property type="entry name" value="DUF2939"/>
    <property type="match status" value="1"/>
</dbReference>
<protein>
    <submittedName>
        <fullName evidence="2">DUF2939 domain-containing protein</fullName>
    </submittedName>
</protein>
<feature type="transmembrane region" description="Helical" evidence="1">
    <location>
        <begin position="26"/>
        <end position="48"/>
    </location>
</feature>
<gene>
    <name evidence="2" type="ORF">D5366_10535</name>
</gene>
<evidence type="ECO:0000256" key="1">
    <source>
        <dbReference type="SAM" id="Phobius"/>
    </source>
</evidence>
<keyword evidence="1" id="KW-1133">Transmembrane helix</keyword>
<proteinExistence type="predicted"/>
<keyword evidence="1" id="KW-0472">Membrane</keyword>
<dbReference type="Proteomes" id="UP000317214">
    <property type="component" value="Chromosome"/>
</dbReference>
<sequence length="188" mass="21159">MSAASLSFFANKFVSVKHVAGSKKHVLAIGTCLLVAYFFSPFMALWTLDGAIEKHDVEILKRHVDWSALSYSLQRKLTDTFSAPVEDDLPDFGSSFASEAATHVIERSLTPETLFALTDHMLLGHAAPDGLLQKAVLVVALKAHFTGLRHFVVEFHPDQQTTYRVYMTFEHWGWRVTQVDLPQNERQV</sequence>
<evidence type="ECO:0000313" key="3">
    <source>
        <dbReference type="Proteomes" id="UP000317214"/>
    </source>
</evidence>
<dbReference type="OrthoDB" id="7270588at2"/>
<dbReference type="KEGG" id="ntn:D5366_10535"/>
<organism evidence="2 3">
    <name type="scientific">Neokomagataea tanensis</name>
    <dbReference type="NCBI Taxonomy" id="661191"/>
    <lineage>
        <taxon>Bacteria</taxon>
        <taxon>Pseudomonadati</taxon>
        <taxon>Pseudomonadota</taxon>
        <taxon>Alphaproteobacteria</taxon>
        <taxon>Acetobacterales</taxon>
        <taxon>Acetobacteraceae</taxon>
        <taxon>Neokomagataea</taxon>
    </lineage>
</organism>
<keyword evidence="3" id="KW-1185">Reference proteome</keyword>
<dbReference type="InterPro" id="IPR021330">
    <property type="entry name" value="DUF2939"/>
</dbReference>
<dbReference type="RefSeq" id="WP_141493587.1">
    <property type="nucleotide sequence ID" value="NZ_CP032485.1"/>
</dbReference>
<dbReference type="EMBL" id="CP032485">
    <property type="protein sequence ID" value="QDH25581.1"/>
    <property type="molecule type" value="Genomic_DNA"/>
</dbReference>
<evidence type="ECO:0000313" key="2">
    <source>
        <dbReference type="EMBL" id="QDH25581.1"/>
    </source>
</evidence>